<dbReference type="KEGG" id="uvi:66067884"/>
<proteinExistence type="inferred from homology"/>
<dbReference type="PANTHER" id="PTHR34861:SF11">
    <property type="entry name" value="CYCLASE"/>
    <property type="match status" value="1"/>
</dbReference>
<accession>A0A8E5MKG9</accession>
<evidence type="ECO:0000313" key="3">
    <source>
        <dbReference type="EMBL" id="QUC22866.1"/>
    </source>
</evidence>
<dbReference type="PANTHER" id="PTHR34861">
    <property type="match status" value="1"/>
</dbReference>
<protein>
    <recommendedName>
        <fullName evidence="5">Cyclase</fullName>
    </recommendedName>
</protein>
<dbReference type="GeneID" id="66067884"/>
<dbReference type="SUPFAM" id="SSF102198">
    <property type="entry name" value="Putative cyclase"/>
    <property type="match status" value="1"/>
</dbReference>
<dbReference type="EMBL" id="CP072758">
    <property type="protein sequence ID" value="QUC22866.1"/>
    <property type="molecule type" value="Genomic_DNA"/>
</dbReference>
<dbReference type="GO" id="GO:0019441">
    <property type="term" value="P:L-tryptophan catabolic process to kynurenine"/>
    <property type="evidence" value="ECO:0007669"/>
    <property type="project" value="InterPro"/>
</dbReference>
<reference evidence="3" key="1">
    <citation type="submission" date="2020-03" db="EMBL/GenBank/DDBJ databases">
        <title>A mixture of massive structural variations and highly conserved coding sequences in Ustilaginoidea virens genome.</title>
        <authorList>
            <person name="Zhang K."/>
            <person name="Zhao Z."/>
            <person name="Zhang Z."/>
            <person name="Li Y."/>
            <person name="Hsiang T."/>
            <person name="Sun W."/>
        </authorList>
    </citation>
    <scope>NUCLEOTIDE SEQUENCE</scope>
    <source>
        <strain evidence="3">UV-8b</strain>
    </source>
</reference>
<evidence type="ECO:0000313" key="4">
    <source>
        <dbReference type="Proteomes" id="UP000027002"/>
    </source>
</evidence>
<comment type="similarity">
    <text evidence="1">Belongs to the Cyclase 1 superfamily.</text>
</comment>
<dbReference type="InterPro" id="IPR037175">
    <property type="entry name" value="KFase_sf"/>
</dbReference>
<feature type="compositionally biased region" description="Polar residues" evidence="2">
    <location>
        <begin position="18"/>
        <end position="39"/>
    </location>
</feature>
<dbReference type="InterPro" id="IPR007325">
    <property type="entry name" value="KFase/CYL"/>
</dbReference>
<evidence type="ECO:0000256" key="2">
    <source>
        <dbReference type="SAM" id="MobiDB-lite"/>
    </source>
</evidence>
<organism evidence="3 4">
    <name type="scientific">Ustilaginoidea virens</name>
    <name type="common">Rice false smut fungus</name>
    <name type="synonym">Villosiclava virens</name>
    <dbReference type="NCBI Taxonomy" id="1159556"/>
    <lineage>
        <taxon>Eukaryota</taxon>
        <taxon>Fungi</taxon>
        <taxon>Dikarya</taxon>
        <taxon>Ascomycota</taxon>
        <taxon>Pezizomycotina</taxon>
        <taxon>Sordariomycetes</taxon>
        <taxon>Hypocreomycetidae</taxon>
        <taxon>Hypocreales</taxon>
        <taxon>Clavicipitaceae</taxon>
        <taxon>Ustilaginoidea</taxon>
    </lineage>
</organism>
<gene>
    <name evidence="3" type="ORF">UV8b_07107</name>
</gene>
<dbReference type="Gene3D" id="3.50.30.50">
    <property type="entry name" value="Putative cyclase"/>
    <property type="match status" value="1"/>
</dbReference>
<dbReference type="Pfam" id="PF04199">
    <property type="entry name" value="Cyclase"/>
    <property type="match status" value="1"/>
</dbReference>
<evidence type="ECO:0000256" key="1">
    <source>
        <dbReference type="ARBA" id="ARBA00007865"/>
    </source>
</evidence>
<feature type="region of interest" description="Disordered" evidence="2">
    <location>
        <begin position="72"/>
        <end position="92"/>
    </location>
</feature>
<feature type="region of interest" description="Disordered" evidence="2">
    <location>
        <begin position="1"/>
        <end position="43"/>
    </location>
</feature>
<keyword evidence="4" id="KW-1185">Reference proteome</keyword>
<dbReference type="AlphaFoldDB" id="A0A8E5MKG9"/>
<sequence>MLNSETDANTIRRATYYPESTTYPHLRTRSTPPQSSSFGASPAELASSPSSIITLIIIIVVVSTLNPAAPPLATTRPQHAMPPRPTFDELPVRKDGPPGNAWGLYGDGDECGTLNLLTPERVARAAREIVHGVRVSTDWHLDSMSPPCFGRRSCEHTITHKAPMAVNDDELRLNTQSSSQWDGLRHFGYQDEKLYYNGMSQDEVLSTHRNGIHAWVEKGGVVGRGVLLDYAAWADAKGLQLKPLETVSIPVSALDQVAASQGTTLQAGDILFVRVGWTREYQKQSPNERAALASKESPPAMGLESSEETLRWIWDKELAAIAGDHPSMEAWPCQNMAFQLHPWLLAGWGMPIGELFDLERLSEECSKRQRWTFFFSSMPLKVPGGVASPPNGVAIF</sequence>
<dbReference type="GO" id="GO:0004061">
    <property type="term" value="F:arylformamidase activity"/>
    <property type="evidence" value="ECO:0007669"/>
    <property type="project" value="InterPro"/>
</dbReference>
<evidence type="ECO:0008006" key="5">
    <source>
        <dbReference type="Google" id="ProtNLM"/>
    </source>
</evidence>
<dbReference type="RefSeq" id="XP_043000539.1">
    <property type="nucleotide sequence ID" value="XM_043144604.1"/>
</dbReference>
<name>A0A8E5MKG9_USTVR</name>
<dbReference type="OrthoDB" id="5396at2759"/>
<dbReference type="Proteomes" id="UP000027002">
    <property type="component" value="Chromosome 6"/>
</dbReference>